<dbReference type="PANTHER" id="PTHR43671">
    <property type="entry name" value="SERINE/THREONINE-PROTEIN KINASE NEK"/>
    <property type="match status" value="1"/>
</dbReference>
<dbReference type="EC" id="2.7.11.1" evidence="1"/>
<keyword evidence="8" id="KW-1185">Reference proteome</keyword>
<evidence type="ECO:0000259" key="6">
    <source>
        <dbReference type="PROSITE" id="PS50011"/>
    </source>
</evidence>
<feature type="domain" description="Protein kinase" evidence="6">
    <location>
        <begin position="18"/>
        <end position="291"/>
    </location>
</feature>
<protein>
    <recommendedName>
        <fullName evidence="1">non-specific serine/threonine protein kinase</fullName>
        <ecNumber evidence="1">2.7.11.1</ecNumber>
    </recommendedName>
</protein>
<name>A0A8S1WLP1_9CILI</name>
<comment type="caution">
    <text evidence="7">The sequence shown here is derived from an EMBL/GenBank/DDBJ whole genome shotgun (WGS) entry which is preliminary data.</text>
</comment>
<gene>
    <name evidence="7" type="ORF">PPENT_87.1.T0940121</name>
</gene>
<evidence type="ECO:0000256" key="1">
    <source>
        <dbReference type="ARBA" id="ARBA00012513"/>
    </source>
</evidence>
<evidence type="ECO:0000256" key="4">
    <source>
        <dbReference type="ARBA" id="ARBA00022777"/>
    </source>
</evidence>
<evidence type="ECO:0000256" key="3">
    <source>
        <dbReference type="ARBA" id="ARBA00022741"/>
    </source>
</evidence>
<dbReference type="PROSITE" id="PS50011">
    <property type="entry name" value="PROTEIN_KINASE_DOM"/>
    <property type="match status" value="1"/>
</dbReference>
<dbReference type="AlphaFoldDB" id="A0A8S1WLP1"/>
<dbReference type="GO" id="GO:0005524">
    <property type="term" value="F:ATP binding"/>
    <property type="evidence" value="ECO:0007669"/>
    <property type="project" value="UniProtKB-KW"/>
</dbReference>
<sequence length="578" mass="66963">MNQQNLPFECFGQKGVKYICQQLIGSGTQGRVYSGIREDQPQTKLAIKFTDDIKDDELQFLDYIQKSTKQLKHIIKYYEVVDYTKNNGFPKSSQIGKYLFVMELGSKNLLEEVIQSNRYIDKQKLNIICQIALGIFELHQIKHSHRDIKPENIILVGDIWKLCDFGFVKHSISQKQTQKVGTPYYIAPEVFLENSDSIRYDNKVDVWSFGCIIYEIFTKNLFFNGSSPNDVSLEIENYCFQQQLNPREKNTDPRFQNLHNQELQILCKCMMTVNPQERYDSKEVVEKLKNICNVQNNPADMPPIAILEQKPNGQNNPFGGINQKQPNQQTQISFEIQTQAQSTIESKFQFQSAAQTQLTTNQYIQPSALQIKPSQQQQNNMQNKQNPQTFQKVNTVQNQQTITQQIPTQQIPIQNQLNLQSQVPIQNQQTLLQQNHITINQNQPQANSIFQNPKQSLTLQKNQSQMQFQISIPSSIVQNNHKQNQLIDDSNILNLQKVDSSQIFQQNSIYQINKDDNDLISKYLDKIVKPEYKSQLKQFIQTSSSKIKTNNIDVTQDIVKENLIQILIEFIQSKVQNI</sequence>
<organism evidence="7 8">
    <name type="scientific">Paramecium pentaurelia</name>
    <dbReference type="NCBI Taxonomy" id="43138"/>
    <lineage>
        <taxon>Eukaryota</taxon>
        <taxon>Sar</taxon>
        <taxon>Alveolata</taxon>
        <taxon>Ciliophora</taxon>
        <taxon>Intramacronucleata</taxon>
        <taxon>Oligohymenophorea</taxon>
        <taxon>Peniculida</taxon>
        <taxon>Parameciidae</taxon>
        <taxon>Paramecium</taxon>
    </lineage>
</organism>
<evidence type="ECO:0000256" key="2">
    <source>
        <dbReference type="ARBA" id="ARBA00022679"/>
    </source>
</evidence>
<accession>A0A8S1WLP1</accession>
<keyword evidence="3" id="KW-0547">Nucleotide-binding</keyword>
<reference evidence="7" key="1">
    <citation type="submission" date="2021-01" db="EMBL/GenBank/DDBJ databases">
        <authorList>
            <consortium name="Genoscope - CEA"/>
            <person name="William W."/>
        </authorList>
    </citation>
    <scope>NUCLEOTIDE SEQUENCE</scope>
</reference>
<dbReference type="SMART" id="SM00220">
    <property type="entry name" value="S_TKc"/>
    <property type="match status" value="1"/>
</dbReference>
<evidence type="ECO:0000313" key="8">
    <source>
        <dbReference type="Proteomes" id="UP000689195"/>
    </source>
</evidence>
<dbReference type="OrthoDB" id="312780at2759"/>
<keyword evidence="4" id="KW-0418">Kinase</keyword>
<dbReference type="InterPro" id="IPR050660">
    <property type="entry name" value="NEK_Ser/Thr_kinase"/>
</dbReference>
<dbReference type="PANTHER" id="PTHR43671:SF13">
    <property type="entry name" value="SERINE_THREONINE-PROTEIN KINASE NEK2"/>
    <property type="match status" value="1"/>
</dbReference>
<dbReference type="InterPro" id="IPR000719">
    <property type="entry name" value="Prot_kinase_dom"/>
</dbReference>
<dbReference type="Proteomes" id="UP000689195">
    <property type="component" value="Unassembled WGS sequence"/>
</dbReference>
<dbReference type="GO" id="GO:0004674">
    <property type="term" value="F:protein serine/threonine kinase activity"/>
    <property type="evidence" value="ECO:0007669"/>
    <property type="project" value="UniProtKB-EC"/>
</dbReference>
<evidence type="ECO:0000256" key="5">
    <source>
        <dbReference type="ARBA" id="ARBA00022840"/>
    </source>
</evidence>
<evidence type="ECO:0000313" key="7">
    <source>
        <dbReference type="EMBL" id="CAD8189627.1"/>
    </source>
</evidence>
<keyword evidence="5" id="KW-0067">ATP-binding</keyword>
<proteinExistence type="predicted"/>
<dbReference type="Pfam" id="PF00069">
    <property type="entry name" value="Pkinase"/>
    <property type="match status" value="1"/>
</dbReference>
<keyword evidence="2" id="KW-0808">Transferase</keyword>
<dbReference type="EMBL" id="CAJJDO010000094">
    <property type="protein sequence ID" value="CAD8189627.1"/>
    <property type="molecule type" value="Genomic_DNA"/>
</dbReference>